<keyword evidence="7" id="KW-1185">Reference proteome</keyword>
<dbReference type="InterPro" id="IPR016035">
    <property type="entry name" value="Acyl_Trfase/lysoPLipase"/>
</dbReference>
<dbReference type="Pfam" id="PF01734">
    <property type="entry name" value="Patatin"/>
    <property type="match status" value="1"/>
</dbReference>
<evidence type="ECO:0000313" key="7">
    <source>
        <dbReference type="Proteomes" id="UP000662770"/>
    </source>
</evidence>
<feature type="active site" description="Proton acceptor" evidence="4">
    <location>
        <position position="200"/>
    </location>
</feature>
<evidence type="ECO:0000256" key="1">
    <source>
        <dbReference type="ARBA" id="ARBA00022801"/>
    </source>
</evidence>
<dbReference type="InterPro" id="IPR050301">
    <property type="entry name" value="NTE"/>
</dbReference>
<feature type="domain" description="PNPLA" evidence="5">
    <location>
        <begin position="1"/>
        <end position="213"/>
    </location>
</feature>
<evidence type="ECO:0000256" key="2">
    <source>
        <dbReference type="ARBA" id="ARBA00022963"/>
    </source>
</evidence>
<dbReference type="CDD" id="cd07209">
    <property type="entry name" value="Pat_hypo_Ecoli_Z1214_like"/>
    <property type="match status" value="1"/>
</dbReference>
<name>A0ABX7QX27_9GAMM</name>
<dbReference type="EMBL" id="CP071503">
    <property type="protein sequence ID" value="QSX35501.1"/>
    <property type="molecule type" value="Genomic_DNA"/>
</dbReference>
<gene>
    <name evidence="6" type="ORF">JYB87_12335</name>
</gene>
<protein>
    <submittedName>
        <fullName evidence="6">Patatin-like phospholipase family protein</fullName>
    </submittedName>
</protein>
<keyword evidence="1 4" id="KW-0378">Hydrolase</keyword>
<comment type="caution">
    <text evidence="4">Lacks conserved residue(s) required for the propagation of feature annotation.</text>
</comment>
<reference evidence="6 7" key="1">
    <citation type="submission" date="2021-03" db="EMBL/GenBank/DDBJ databases">
        <title>Novel species identification of genus Shewanella.</title>
        <authorList>
            <person name="Liu G."/>
            <person name="Zhang Q."/>
        </authorList>
    </citation>
    <scope>NUCLEOTIDE SEQUENCE [LARGE SCALE GENOMIC DNA]</scope>
    <source>
        <strain evidence="6 7">FJAT-51800</strain>
    </source>
</reference>
<proteinExistence type="predicted"/>
<accession>A0ABX7QX27</accession>
<dbReference type="PANTHER" id="PTHR14226:SF57">
    <property type="entry name" value="BLR7027 PROTEIN"/>
    <property type="match status" value="1"/>
</dbReference>
<organism evidence="6 7">
    <name type="scientific">Shewanella avicenniae</name>
    <dbReference type="NCBI Taxonomy" id="2814294"/>
    <lineage>
        <taxon>Bacteria</taxon>
        <taxon>Pseudomonadati</taxon>
        <taxon>Pseudomonadota</taxon>
        <taxon>Gammaproteobacteria</taxon>
        <taxon>Alteromonadales</taxon>
        <taxon>Shewanellaceae</taxon>
        <taxon>Shewanella</taxon>
    </lineage>
</organism>
<sequence>MLGGGGARAAYQVGVLKALVQHYPRNHAIPFSIICGTSAGAINGTAMATHASCFHLGVKKLEWVWQHLDTGRIYHSSIPLVLRHLGKILLKGMQTDLGSTDAGSLLDNDPLRHLLNQLINFERIDRNIQNGYLKALSIDTSCYNTSHSVSFFQAREDISNWQRARRSGVRSRLNTEHLMASAAIPMVFPSIKLGKWYYGDGSVHQLAPLSCPIHLGANKILVINLESPHKHLPKELEYHPKTATIAGHLLDTIFSDTLNSDLERLRRINGTLALIPEKQRNIAELRPIETLVIKPSEDLSDLAKRYYMELPFAIRRLLGLIGINSQSDSSIVSYLLFEKKFTSALIDLGFRDAQQQMSQLQQFFEVPNPSINS</sequence>
<dbReference type="PANTHER" id="PTHR14226">
    <property type="entry name" value="NEUROPATHY TARGET ESTERASE/SWISS CHEESE D.MELANOGASTER"/>
    <property type="match status" value="1"/>
</dbReference>
<evidence type="ECO:0000313" key="6">
    <source>
        <dbReference type="EMBL" id="QSX35501.1"/>
    </source>
</evidence>
<evidence type="ECO:0000259" key="5">
    <source>
        <dbReference type="PROSITE" id="PS51635"/>
    </source>
</evidence>
<dbReference type="Proteomes" id="UP000662770">
    <property type="component" value="Chromosome"/>
</dbReference>
<keyword evidence="2 4" id="KW-0442">Lipid degradation</keyword>
<feature type="active site" description="Nucleophile" evidence="4">
    <location>
        <position position="38"/>
    </location>
</feature>
<evidence type="ECO:0000256" key="4">
    <source>
        <dbReference type="PROSITE-ProRule" id="PRU01161"/>
    </source>
</evidence>
<feature type="short sequence motif" description="GXSXG" evidence="4">
    <location>
        <begin position="36"/>
        <end position="40"/>
    </location>
</feature>
<dbReference type="PROSITE" id="PS51635">
    <property type="entry name" value="PNPLA"/>
    <property type="match status" value="1"/>
</dbReference>
<dbReference type="SUPFAM" id="SSF52151">
    <property type="entry name" value="FabD/lysophospholipase-like"/>
    <property type="match status" value="1"/>
</dbReference>
<evidence type="ECO:0000256" key="3">
    <source>
        <dbReference type="ARBA" id="ARBA00023098"/>
    </source>
</evidence>
<dbReference type="InterPro" id="IPR002641">
    <property type="entry name" value="PNPLA_dom"/>
</dbReference>
<dbReference type="Gene3D" id="3.40.1090.10">
    <property type="entry name" value="Cytosolic phospholipase A2 catalytic domain"/>
    <property type="match status" value="1"/>
</dbReference>
<dbReference type="RefSeq" id="WP_207356692.1">
    <property type="nucleotide sequence ID" value="NZ_CP071503.1"/>
</dbReference>
<keyword evidence="3 4" id="KW-0443">Lipid metabolism</keyword>